<comment type="caution">
    <text evidence="1">The sequence shown here is derived from an EMBL/GenBank/DDBJ whole genome shotgun (WGS) entry which is preliminary data.</text>
</comment>
<organism evidence="1 2">
    <name type="scientific">Vogesella oryzagri</name>
    <dbReference type="NCBI Taxonomy" id="3160864"/>
    <lineage>
        <taxon>Bacteria</taxon>
        <taxon>Pseudomonadati</taxon>
        <taxon>Pseudomonadota</taxon>
        <taxon>Betaproteobacteria</taxon>
        <taxon>Neisseriales</taxon>
        <taxon>Chromobacteriaceae</taxon>
        <taxon>Vogesella</taxon>
    </lineage>
</organism>
<dbReference type="EMBL" id="JBEFLD010000001">
    <property type="protein sequence ID" value="MEQ6289412.1"/>
    <property type="molecule type" value="Genomic_DNA"/>
</dbReference>
<sequence>MPDDIPIADALFSALLNQDEDALDAIELHRAAECARVRAVICTADPGAIDLDLGLSVFSNEYVTSFFEGPRAFFMSAGASVHAMLTGGQSNVMADFSLSFDSNFADDMRAAIAGENIQQVELDRVKEILLLKARNPKVQFDALPFLIENTRLTRDNPDNERPLNTLIAFRMLDHLDWNVFRDDPGRFVFDIPYEKLKSLLRPDAEAYLSELRASEYVIHQEAKSARTQALLLRFARLWHENRKPDKKRILCELLHFSIHKLGAILLTELHLIWSGMTSDLGAPFFGPITGRSKTMLKDIRGMAWDMTLLRVMEQIATTSQFGSFFIPYFVSIDRRWRHLLRLNPVRLMLVDDAQRRVLFAHNKELEFQRVLGECMQIELQSEMAPEKVEARRRSAQAIRLNTMQQLVTEEEKGWLNAASVSR</sequence>
<dbReference type="Proteomes" id="UP001433638">
    <property type="component" value="Unassembled WGS sequence"/>
</dbReference>
<evidence type="ECO:0000313" key="1">
    <source>
        <dbReference type="EMBL" id="MEQ6289412.1"/>
    </source>
</evidence>
<name>A0ABV1LZX3_9NEIS</name>
<accession>A0ABV1LZX3</accession>
<evidence type="ECO:0000313" key="2">
    <source>
        <dbReference type="Proteomes" id="UP001433638"/>
    </source>
</evidence>
<reference evidence="1" key="1">
    <citation type="submission" date="2024-06" db="EMBL/GenBank/DDBJ databases">
        <title>Genome sequence of Vogesella sp. MAHUQ-64.</title>
        <authorList>
            <person name="Huq M.A."/>
        </authorList>
    </citation>
    <scope>NUCLEOTIDE SEQUENCE</scope>
    <source>
        <strain evidence="1">MAHUQ-64</strain>
    </source>
</reference>
<gene>
    <name evidence="1" type="ORF">ABNW52_02170</name>
</gene>
<proteinExistence type="predicted"/>
<protein>
    <submittedName>
        <fullName evidence="1">Uncharacterized protein</fullName>
    </submittedName>
</protein>
<dbReference type="RefSeq" id="WP_349583363.1">
    <property type="nucleotide sequence ID" value="NZ_JBEFLD010000001.1"/>
</dbReference>
<keyword evidence="2" id="KW-1185">Reference proteome</keyword>